<dbReference type="EMBL" id="BAABHA010000002">
    <property type="protein sequence ID" value="GAA4374579.1"/>
    <property type="molecule type" value="Genomic_DNA"/>
</dbReference>
<evidence type="ECO:0000256" key="1">
    <source>
        <dbReference type="SAM" id="SignalP"/>
    </source>
</evidence>
<accession>A0ABP8IUU1</accession>
<proteinExistence type="predicted"/>
<dbReference type="PANTHER" id="PTHR33361">
    <property type="entry name" value="GLR0591 PROTEIN"/>
    <property type="match status" value="1"/>
</dbReference>
<dbReference type="Pfam" id="PF05960">
    <property type="entry name" value="DUF885"/>
    <property type="match status" value="1"/>
</dbReference>
<evidence type="ECO:0000313" key="2">
    <source>
        <dbReference type="EMBL" id="GAA4374579.1"/>
    </source>
</evidence>
<feature type="signal peptide" evidence="1">
    <location>
        <begin position="1"/>
        <end position="23"/>
    </location>
</feature>
<reference evidence="3" key="1">
    <citation type="journal article" date="2019" name="Int. J. Syst. Evol. Microbiol.">
        <title>The Global Catalogue of Microorganisms (GCM) 10K type strain sequencing project: providing services to taxonomists for standard genome sequencing and annotation.</title>
        <authorList>
            <consortium name="The Broad Institute Genomics Platform"/>
            <consortium name="The Broad Institute Genome Sequencing Center for Infectious Disease"/>
            <person name="Wu L."/>
            <person name="Ma J."/>
        </authorList>
    </citation>
    <scope>NUCLEOTIDE SEQUENCE [LARGE SCALE GENOMIC DNA]</scope>
    <source>
        <strain evidence="3">JCM 17924</strain>
    </source>
</reference>
<dbReference type="PANTHER" id="PTHR33361:SF16">
    <property type="entry name" value="DUF885 DOMAIN-CONTAINING PROTEIN"/>
    <property type="match status" value="1"/>
</dbReference>
<protein>
    <submittedName>
        <fullName evidence="2">DUF885 family protein</fullName>
    </submittedName>
</protein>
<feature type="chain" id="PRO_5045667198" evidence="1">
    <location>
        <begin position="24"/>
        <end position="604"/>
    </location>
</feature>
<name>A0ABP8IUU1_9BACT</name>
<organism evidence="2 3">
    <name type="scientific">Hymenobacter koreensis</name>
    <dbReference type="NCBI Taxonomy" id="1084523"/>
    <lineage>
        <taxon>Bacteria</taxon>
        <taxon>Pseudomonadati</taxon>
        <taxon>Bacteroidota</taxon>
        <taxon>Cytophagia</taxon>
        <taxon>Cytophagales</taxon>
        <taxon>Hymenobacteraceae</taxon>
        <taxon>Hymenobacter</taxon>
    </lineage>
</organism>
<evidence type="ECO:0000313" key="3">
    <source>
        <dbReference type="Proteomes" id="UP001500454"/>
    </source>
</evidence>
<keyword evidence="3" id="KW-1185">Reference proteome</keyword>
<dbReference type="InterPro" id="IPR010281">
    <property type="entry name" value="DUF885"/>
</dbReference>
<dbReference type="PROSITE" id="PS51257">
    <property type="entry name" value="PROKAR_LIPOPROTEIN"/>
    <property type="match status" value="1"/>
</dbReference>
<keyword evidence="1" id="KW-0732">Signal</keyword>
<comment type="caution">
    <text evidence="2">The sequence shown here is derived from an EMBL/GenBank/DDBJ whole genome shotgun (WGS) entry which is preliminary data.</text>
</comment>
<sequence length="604" mass="68542">MKKRTLAAGALAATLLVSCSQSAQTEANSDAKTSATAEAAPAQNLSGVFEAYWEENSKLFPLEATAQGDNRYNDQLPNDQTQAFRQGLQQYYQKYLDQLQRFDRSTLSDNDKISYDIFQYDLQSKLEGLKLNTWMIPYQQFWGLPISMGQYGSGEGIQPFKTAEDYDNWLGRVRGFSVWADTAISNMRRGMRAGVVLPRPLVQKMIPQMNDLVVTDPTKSLFYGPINKFPAGMAEADKKRLTEAYKTAIMNELVPTYRRLGQFLQTEYLPKARPSTGIAAVPGGPEIYRYYVKSWTTTDKTPDEIYQTGLAEVKRIRTEMERVKNSVGFKGDLNAFFTYLKNDKKFMPYKTPEQVLSAFRAIQTKIDPNLKKMFGRTPKTPFEIRQTEAFRAASASAEYNQGSPDGSRPGIFYVPILDAKTFNTTSGMESLFLHEAIPGHHYQISLQQENESLPKFRRFAWYGAMGEGWALYTESLGKELGLYTDPYQYMGALGDEIHRAIRLVVDTGMHSRNMTREQAIKYMMDNEAISEQGATAEIERYMAIPGQALSYKTGALKIQELRRKYEQQLGTKFNISNFHDELLKDGVMPLAVLERKMDAWAAKQ</sequence>
<gene>
    <name evidence="2" type="ORF">GCM10023186_06130</name>
</gene>
<dbReference type="Proteomes" id="UP001500454">
    <property type="component" value="Unassembled WGS sequence"/>
</dbReference>
<dbReference type="RefSeq" id="WP_345221290.1">
    <property type="nucleotide sequence ID" value="NZ_BAABHA010000002.1"/>
</dbReference>